<protein>
    <submittedName>
        <fullName evidence="1">Uncharacterized protein</fullName>
    </submittedName>
</protein>
<reference evidence="1 2" key="1">
    <citation type="submission" date="2018-06" db="EMBL/GenBank/DDBJ databases">
        <authorList>
            <consortium name="Pathogen Informatics"/>
            <person name="Doyle S."/>
        </authorList>
    </citation>
    <scope>NUCLEOTIDE SEQUENCE [LARGE SCALE GENOMIC DNA]</scope>
    <source>
        <strain evidence="1 2">NCTC11012</strain>
    </source>
</reference>
<gene>
    <name evidence="1" type="ORF">NCTC11012_01570</name>
</gene>
<name>A0A378QR95_9GAMM</name>
<organism evidence="1 2">
    <name type="scientific">Moraxella equi</name>
    <dbReference type="NCBI Taxonomy" id="60442"/>
    <lineage>
        <taxon>Bacteria</taxon>
        <taxon>Pseudomonadati</taxon>
        <taxon>Pseudomonadota</taxon>
        <taxon>Gammaproteobacteria</taxon>
        <taxon>Moraxellales</taxon>
        <taxon>Moraxellaceae</taxon>
        <taxon>Moraxella</taxon>
    </lineage>
</organism>
<dbReference type="EMBL" id="UGQF01000001">
    <property type="protein sequence ID" value="STZ03328.1"/>
    <property type="molecule type" value="Genomic_DNA"/>
</dbReference>
<accession>A0A378QR95</accession>
<evidence type="ECO:0000313" key="2">
    <source>
        <dbReference type="Proteomes" id="UP000254618"/>
    </source>
</evidence>
<evidence type="ECO:0000313" key="1">
    <source>
        <dbReference type="EMBL" id="STZ03328.1"/>
    </source>
</evidence>
<dbReference type="Proteomes" id="UP000254618">
    <property type="component" value="Unassembled WGS sequence"/>
</dbReference>
<dbReference type="AlphaFoldDB" id="A0A378QR95"/>
<proteinExistence type="predicted"/>
<sequence length="65" mass="7704">MKKDKMTVMLDVLTQDKLFITVCHQDIIRAILYFNNIITRKKAERKYPIENAETTTYTKIKAIKI</sequence>